<proteinExistence type="predicted"/>
<protein>
    <submittedName>
        <fullName evidence="2">DUF4244 domain-containing protein</fullName>
    </submittedName>
</protein>
<evidence type="ECO:0000313" key="2">
    <source>
        <dbReference type="EMBL" id="QQM67461.1"/>
    </source>
</evidence>
<keyword evidence="1" id="KW-0472">Membrane</keyword>
<dbReference type="KEGG" id="awe:JG540_00680"/>
<evidence type="ECO:0000256" key="1">
    <source>
        <dbReference type="SAM" id="Phobius"/>
    </source>
</evidence>
<dbReference type="Pfam" id="PF14029">
    <property type="entry name" value="DUF4244"/>
    <property type="match status" value="1"/>
</dbReference>
<accession>A0A7T7M9M3</accession>
<keyword evidence="1" id="KW-1133">Transmembrane helix</keyword>
<dbReference type="InterPro" id="IPR025338">
    <property type="entry name" value="DUF4244"/>
</dbReference>
<dbReference type="EMBL" id="CP066802">
    <property type="protein sequence ID" value="QQM67461.1"/>
    <property type="molecule type" value="Genomic_DNA"/>
</dbReference>
<keyword evidence="1" id="KW-0812">Transmembrane</keyword>
<dbReference type="AlphaFoldDB" id="A0A7T7M9M3"/>
<dbReference type="Proteomes" id="UP000595895">
    <property type="component" value="Chromosome"/>
</dbReference>
<name>A0A7T7M9M3_9ACTO</name>
<evidence type="ECO:0000313" key="3">
    <source>
        <dbReference type="Proteomes" id="UP000595895"/>
    </source>
</evidence>
<dbReference type="RefSeq" id="WP_200276069.1">
    <property type="nucleotide sequence ID" value="NZ_CP066802.1"/>
</dbReference>
<gene>
    <name evidence="2" type="ORF">JG540_00680</name>
</gene>
<organism evidence="2 3">
    <name type="scientific">Actinomyces weissii</name>
    <dbReference type="NCBI Taxonomy" id="675090"/>
    <lineage>
        <taxon>Bacteria</taxon>
        <taxon>Bacillati</taxon>
        <taxon>Actinomycetota</taxon>
        <taxon>Actinomycetes</taxon>
        <taxon>Actinomycetales</taxon>
        <taxon>Actinomycetaceae</taxon>
        <taxon>Actinomyces</taxon>
    </lineage>
</organism>
<reference evidence="2 3" key="1">
    <citation type="submission" date="2020-12" db="EMBL/GenBank/DDBJ databases">
        <authorList>
            <person name="Zhou J."/>
        </authorList>
    </citation>
    <scope>NUCLEOTIDE SEQUENCE [LARGE SCALE GENOMIC DNA]</scope>
    <source>
        <strain evidence="2 3">CCUG 61299</strain>
    </source>
</reference>
<keyword evidence="3" id="KW-1185">Reference proteome</keyword>
<feature type="transmembrane region" description="Helical" evidence="1">
    <location>
        <begin position="48"/>
        <end position="66"/>
    </location>
</feature>
<sequence>MRHALRTLYASLTLTRGAPSPSSLLPVTGRTVGRAAPDGEAGMATAEYAVGTLAAAAFAGLLLAIMRGGGPTALLNALISSALSNP</sequence>